<protein>
    <submittedName>
        <fullName evidence="2">Uncharacterized protein</fullName>
    </submittedName>
</protein>
<reference evidence="2 3" key="1">
    <citation type="submission" date="2024-05" db="EMBL/GenBank/DDBJ databases">
        <title>Genome sequencing and assembly of Indian major carp, Cirrhinus mrigala (Hamilton, 1822).</title>
        <authorList>
            <person name="Mohindra V."/>
            <person name="Chowdhury L.M."/>
            <person name="Lal K."/>
            <person name="Jena J.K."/>
        </authorList>
    </citation>
    <scope>NUCLEOTIDE SEQUENCE [LARGE SCALE GENOMIC DNA]</scope>
    <source>
        <strain evidence="2">CM1030</strain>
        <tissue evidence="2">Blood</tissue>
    </source>
</reference>
<feature type="transmembrane region" description="Helical" evidence="1">
    <location>
        <begin position="6"/>
        <end position="23"/>
    </location>
</feature>
<accession>A0ABD0NX75</accession>
<dbReference type="Proteomes" id="UP001529510">
    <property type="component" value="Unassembled WGS sequence"/>
</dbReference>
<comment type="caution">
    <text evidence="2">The sequence shown here is derived from an EMBL/GenBank/DDBJ whole genome shotgun (WGS) entry which is preliminary data.</text>
</comment>
<dbReference type="AlphaFoldDB" id="A0ABD0NX75"/>
<keyword evidence="1" id="KW-0472">Membrane</keyword>
<proteinExistence type="predicted"/>
<sequence length="56" mass="6062">PAVLHSGALYLCLCCCGFVLYILHTAGRLRRAQSLHQPQPHLLHHCVCGGHSSKSA</sequence>
<keyword evidence="1" id="KW-0812">Transmembrane</keyword>
<feature type="non-terminal residue" evidence="2">
    <location>
        <position position="1"/>
    </location>
</feature>
<evidence type="ECO:0000313" key="3">
    <source>
        <dbReference type="Proteomes" id="UP001529510"/>
    </source>
</evidence>
<gene>
    <name evidence="2" type="ORF">M9458_037694</name>
</gene>
<keyword evidence="3" id="KW-1185">Reference proteome</keyword>
<evidence type="ECO:0000256" key="1">
    <source>
        <dbReference type="SAM" id="Phobius"/>
    </source>
</evidence>
<evidence type="ECO:0000313" key="2">
    <source>
        <dbReference type="EMBL" id="KAL0165850.1"/>
    </source>
</evidence>
<dbReference type="EMBL" id="JAMKFB020000019">
    <property type="protein sequence ID" value="KAL0165850.1"/>
    <property type="molecule type" value="Genomic_DNA"/>
</dbReference>
<keyword evidence="1" id="KW-1133">Transmembrane helix</keyword>
<name>A0ABD0NX75_CIRMR</name>
<organism evidence="2 3">
    <name type="scientific">Cirrhinus mrigala</name>
    <name type="common">Mrigala</name>
    <dbReference type="NCBI Taxonomy" id="683832"/>
    <lineage>
        <taxon>Eukaryota</taxon>
        <taxon>Metazoa</taxon>
        <taxon>Chordata</taxon>
        <taxon>Craniata</taxon>
        <taxon>Vertebrata</taxon>
        <taxon>Euteleostomi</taxon>
        <taxon>Actinopterygii</taxon>
        <taxon>Neopterygii</taxon>
        <taxon>Teleostei</taxon>
        <taxon>Ostariophysi</taxon>
        <taxon>Cypriniformes</taxon>
        <taxon>Cyprinidae</taxon>
        <taxon>Labeoninae</taxon>
        <taxon>Labeonini</taxon>
        <taxon>Cirrhinus</taxon>
    </lineage>
</organism>
<feature type="non-terminal residue" evidence="2">
    <location>
        <position position="56"/>
    </location>
</feature>